<dbReference type="Proteomes" id="UP001152795">
    <property type="component" value="Unassembled WGS sequence"/>
</dbReference>
<name>A0A6S7JG03_PARCT</name>
<reference evidence="1" key="1">
    <citation type="submission" date="2020-04" db="EMBL/GenBank/DDBJ databases">
        <authorList>
            <person name="Alioto T."/>
            <person name="Alioto T."/>
            <person name="Gomez Garrido J."/>
        </authorList>
    </citation>
    <scope>NUCLEOTIDE SEQUENCE</scope>
    <source>
        <strain evidence="1">A484AB</strain>
    </source>
</reference>
<comment type="caution">
    <text evidence="1">The sequence shown here is derived from an EMBL/GenBank/DDBJ whole genome shotgun (WGS) entry which is preliminary data.</text>
</comment>
<accession>A0A6S7JG03</accession>
<dbReference type="AlphaFoldDB" id="A0A6S7JG03"/>
<proteinExistence type="predicted"/>
<evidence type="ECO:0000313" key="1">
    <source>
        <dbReference type="EMBL" id="CAB4029044.1"/>
    </source>
</evidence>
<organism evidence="1 2">
    <name type="scientific">Paramuricea clavata</name>
    <name type="common">Red gorgonian</name>
    <name type="synonym">Violescent sea-whip</name>
    <dbReference type="NCBI Taxonomy" id="317549"/>
    <lineage>
        <taxon>Eukaryota</taxon>
        <taxon>Metazoa</taxon>
        <taxon>Cnidaria</taxon>
        <taxon>Anthozoa</taxon>
        <taxon>Octocorallia</taxon>
        <taxon>Malacalcyonacea</taxon>
        <taxon>Plexauridae</taxon>
        <taxon>Paramuricea</taxon>
    </lineage>
</organism>
<sequence>MAMWINDIENVTYFGDPRVHYEVTANEPILEQHLHICEDFLALHGSYPIQIEQYWQAMLLTSWKRYPVPGITYPCGDQDKRYNKTNFGGMYYADPIPCKDSPIWSIGDVYVGRSGKRGF</sequence>
<keyword evidence="2" id="KW-1185">Reference proteome</keyword>
<gene>
    <name evidence="1" type="ORF">PACLA_8A019660</name>
</gene>
<evidence type="ECO:0000313" key="2">
    <source>
        <dbReference type="Proteomes" id="UP001152795"/>
    </source>
</evidence>
<dbReference type="EMBL" id="CACRXK020015900">
    <property type="protein sequence ID" value="CAB4029044.1"/>
    <property type="molecule type" value="Genomic_DNA"/>
</dbReference>
<protein>
    <submittedName>
        <fullName evidence="1">Uncharacterized protein</fullName>
    </submittedName>
</protein>